<gene>
    <name evidence="1" type="ORF">Pint_09636</name>
</gene>
<evidence type="ECO:0000313" key="2">
    <source>
        <dbReference type="Proteomes" id="UP001163603"/>
    </source>
</evidence>
<dbReference type="EMBL" id="CM047747">
    <property type="protein sequence ID" value="KAJ0018299.1"/>
    <property type="molecule type" value="Genomic_DNA"/>
</dbReference>
<keyword evidence="2" id="KW-1185">Reference proteome</keyword>
<sequence>MPQKNAVSWTTMVTGLARNGMAKLARDYFNQMPKKDIVAWNAMITAYVDEGDMVQASEIFTLMPQRNIATWNVMIDGYARNGLEGEALKLLNLMLHSRFMPDETTITSVLTSCQGMLELTQAHALAIHLGFDHETSLSNALVTMYSRIGTYSIYDLVLTVEVCAP</sequence>
<evidence type="ECO:0000313" key="1">
    <source>
        <dbReference type="EMBL" id="KAJ0018299.1"/>
    </source>
</evidence>
<protein>
    <submittedName>
        <fullName evidence="1">Uncharacterized protein</fullName>
    </submittedName>
</protein>
<accession>A0ACC0XL41</accession>
<comment type="caution">
    <text evidence="1">The sequence shown here is derived from an EMBL/GenBank/DDBJ whole genome shotgun (WGS) entry which is preliminary data.</text>
</comment>
<dbReference type="Proteomes" id="UP001163603">
    <property type="component" value="Chromosome 12"/>
</dbReference>
<organism evidence="1 2">
    <name type="scientific">Pistacia integerrima</name>
    <dbReference type="NCBI Taxonomy" id="434235"/>
    <lineage>
        <taxon>Eukaryota</taxon>
        <taxon>Viridiplantae</taxon>
        <taxon>Streptophyta</taxon>
        <taxon>Embryophyta</taxon>
        <taxon>Tracheophyta</taxon>
        <taxon>Spermatophyta</taxon>
        <taxon>Magnoliopsida</taxon>
        <taxon>eudicotyledons</taxon>
        <taxon>Gunneridae</taxon>
        <taxon>Pentapetalae</taxon>
        <taxon>rosids</taxon>
        <taxon>malvids</taxon>
        <taxon>Sapindales</taxon>
        <taxon>Anacardiaceae</taxon>
        <taxon>Pistacia</taxon>
    </lineage>
</organism>
<proteinExistence type="predicted"/>
<name>A0ACC0XL41_9ROSI</name>
<reference evidence="2" key="1">
    <citation type="journal article" date="2023" name="G3 (Bethesda)">
        <title>Genome assembly and association tests identify interacting loci associated with vigor, precocity, and sex in interspecific pistachio rootstocks.</title>
        <authorList>
            <person name="Palmer W."/>
            <person name="Jacygrad E."/>
            <person name="Sagayaradj S."/>
            <person name="Cavanaugh K."/>
            <person name="Han R."/>
            <person name="Bertier L."/>
            <person name="Beede B."/>
            <person name="Kafkas S."/>
            <person name="Golino D."/>
            <person name="Preece J."/>
            <person name="Michelmore R."/>
        </authorList>
    </citation>
    <scope>NUCLEOTIDE SEQUENCE [LARGE SCALE GENOMIC DNA]</scope>
</reference>